<evidence type="ECO:0008006" key="3">
    <source>
        <dbReference type="Google" id="ProtNLM"/>
    </source>
</evidence>
<organism evidence="1 2">
    <name type="scientific">Sphingomonas lenta</name>
    <dbReference type="NCBI Taxonomy" id="1141887"/>
    <lineage>
        <taxon>Bacteria</taxon>
        <taxon>Pseudomonadati</taxon>
        <taxon>Pseudomonadota</taxon>
        <taxon>Alphaproteobacteria</taxon>
        <taxon>Sphingomonadales</taxon>
        <taxon>Sphingomonadaceae</taxon>
        <taxon>Sphingomonas</taxon>
    </lineage>
</organism>
<dbReference type="AlphaFoldDB" id="A0A2A2SD25"/>
<evidence type="ECO:0000313" key="1">
    <source>
        <dbReference type="EMBL" id="PAX07082.1"/>
    </source>
</evidence>
<keyword evidence="2" id="KW-1185">Reference proteome</keyword>
<dbReference type="RefSeq" id="WP_095998906.1">
    <property type="nucleotide sequence ID" value="NZ_NSLI01000004.1"/>
</dbReference>
<sequence length="129" mass="14513">MSKSALDKLGWKPGIAAHVVARPEELDAVPDERAEMPELVLAFVRSVADVAPRLGEALPLYRRGGRLWFAYPKKTGAIRTDINRDQGWEPLREAELVAVTQVAIDDTWSALRFRYRDEVAKLTRKGEQA</sequence>
<name>A0A2A2SD25_9SPHN</name>
<gene>
    <name evidence="1" type="ORF">CKY28_13615</name>
</gene>
<dbReference type="EMBL" id="NSLI01000004">
    <property type="protein sequence ID" value="PAX07082.1"/>
    <property type="molecule type" value="Genomic_DNA"/>
</dbReference>
<accession>A0A2A2SD25</accession>
<proteinExistence type="predicted"/>
<protein>
    <recommendedName>
        <fullName evidence="3">DUF3052 domain-containing protein</fullName>
    </recommendedName>
</protein>
<dbReference type="OrthoDB" id="9800461at2"/>
<comment type="caution">
    <text evidence="1">The sequence shown here is derived from an EMBL/GenBank/DDBJ whole genome shotgun (WGS) entry which is preliminary data.</text>
</comment>
<evidence type="ECO:0000313" key="2">
    <source>
        <dbReference type="Proteomes" id="UP000218151"/>
    </source>
</evidence>
<dbReference type="Proteomes" id="UP000218151">
    <property type="component" value="Unassembled WGS sequence"/>
</dbReference>
<reference evidence="2" key="1">
    <citation type="submission" date="2017-09" db="EMBL/GenBank/DDBJ databases">
        <authorList>
            <person name="Feng G."/>
            <person name="Zhu H."/>
        </authorList>
    </citation>
    <scope>NUCLEOTIDE SEQUENCE [LARGE SCALE GENOMIC DNA]</scope>
    <source>
        <strain evidence="2">1PNM-20</strain>
    </source>
</reference>